<sequence length="193" mass="22124">MAKYEFKLDLDTNSSNPNDSNNNSNQNSNEIKMSIVGFYSLDKYTSDNIIACIVVFPQYQRDGFGKTLISLAYTIAKRKNIRGGPESPLSDLGSIAFKSYWRDSILDFIHNYGTDDTDSDRISEATFISHADVHETLKGLDLLIKVQKGRPATIDRQGAEILYEQYKRQMHFINEENLIWLPHQTKQKKHPTE</sequence>
<keyword evidence="6" id="KW-0007">Acetylation</keyword>
<evidence type="ECO:0000313" key="10">
    <source>
        <dbReference type="EMBL" id="KAK8835085.1"/>
    </source>
</evidence>
<keyword evidence="7" id="KW-0539">Nucleus</keyword>
<comment type="similarity">
    <text evidence="1 7">Belongs to the MYST (SAS/MOZ) family.</text>
</comment>
<feature type="region of interest" description="Disordered" evidence="8">
    <location>
        <begin position="1"/>
        <end position="27"/>
    </location>
</feature>
<comment type="caution">
    <text evidence="10">The sequence shown here is derived from an EMBL/GenBank/DDBJ whole genome shotgun (WGS) entry which is preliminary data.</text>
</comment>
<evidence type="ECO:0000256" key="8">
    <source>
        <dbReference type="SAM" id="MobiDB-lite"/>
    </source>
</evidence>
<comment type="subcellular location">
    <subcellularLocation>
        <location evidence="7">Nucleus</location>
    </subcellularLocation>
</comment>
<dbReference type="EC" id="2.3.1.48" evidence="2 7"/>
<evidence type="ECO:0000256" key="7">
    <source>
        <dbReference type="RuleBase" id="RU361211"/>
    </source>
</evidence>
<gene>
    <name evidence="10" type="ORF">M9Y10_018095</name>
</gene>
<dbReference type="EMBL" id="JAPFFF010000237">
    <property type="protein sequence ID" value="KAK8835085.1"/>
    <property type="molecule type" value="Genomic_DNA"/>
</dbReference>
<dbReference type="Gene3D" id="1.10.10.10">
    <property type="entry name" value="Winged helix-like DNA-binding domain superfamily/Winged helix DNA-binding domain"/>
    <property type="match status" value="1"/>
</dbReference>
<feature type="domain" description="MYST-type HAT" evidence="9">
    <location>
        <begin position="1"/>
        <end position="182"/>
    </location>
</feature>
<dbReference type="Proteomes" id="UP001470230">
    <property type="component" value="Unassembled WGS sequence"/>
</dbReference>
<dbReference type="InterPro" id="IPR036388">
    <property type="entry name" value="WH-like_DNA-bd_sf"/>
</dbReference>
<dbReference type="Pfam" id="PF01853">
    <property type="entry name" value="MOZ_SAS"/>
    <property type="match status" value="1"/>
</dbReference>
<feature type="compositionally biased region" description="Basic and acidic residues" evidence="8">
    <location>
        <begin position="1"/>
        <end position="10"/>
    </location>
</feature>
<dbReference type="CDD" id="cd04301">
    <property type="entry name" value="NAT_SF"/>
    <property type="match status" value="1"/>
</dbReference>
<evidence type="ECO:0000256" key="5">
    <source>
        <dbReference type="ARBA" id="ARBA00022833"/>
    </source>
</evidence>
<dbReference type="InterPro" id="IPR016181">
    <property type="entry name" value="Acyl_CoA_acyltransferase"/>
</dbReference>
<comment type="catalytic activity">
    <reaction evidence="7">
        <text>L-lysyl-[protein] + acetyl-CoA = N(6)-acetyl-L-lysyl-[protein] + CoA + H(+)</text>
        <dbReference type="Rhea" id="RHEA:45948"/>
        <dbReference type="Rhea" id="RHEA-COMP:9752"/>
        <dbReference type="Rhea" id="RHEA-COMP:10731"/>
        <dbReference type="ChEBI" id="CHEBI:15378"/>
        <dbReference type="ChEBI" id="CHEBI:29969"/>
        <dbReference type="ChEBI" id="CHEBI:57287"/>
        <dbReference type="ChEBI" id="CHEBI:57288"/>
        <dbReference type="ChEBI" id="CHEBI:61930"/>
        <dbReference type="EC" id="2.3.1.48"/>
    </reaction>
</comment>
<evidence type="ECO:0000259" key="9">
    <source>
        <dbReference type="PROSITE" id="PS51726"/>
    </source>
</evidence>
<accession>A0ABR2GPD6</accession>
<protein>
    <recommendedName>
        <fullName evidence="2 7">Histone acetyltransferase</fullName>
        <ecNumber evidence="2 7">2.3.1.48</ecNumber>
    </recommendedName>
</protein>
<dbReference type="PANTHER" id="PTHR10615">
    <property type="entry name" value="HISTONE ACETYLTRANSFERASE"/>
    <property type="match status" value="1"/>
</dbReference>
<dbReference type="PROSITE" id="PS51726">
    <property type="entry name" value="MYST_HAT"/>
    <property type="match status" value="1"/>
</dbReference>
<keyword evidence="4" id="KW-0863">Zinc-finger</keyword>
<evidence type="ECO:0000256" key="1">
    <source>
        <dbReference type="ARBA" id="ARBA00010107"/>
    </source>
</evidence>
<keyword evidence="5" id="KW-0862">Zinc</keyword>
<dbReference type="InterPro" id="IPR002717">
    <property type="entry name" value="HAT_MYST-type"/>
</dbReference>
<evidence type="ECO:0000256" key="3">
    <source>
        <dbReference type="ARBA" id="ARBA00022679"/>
    </source>
</evidence>
<evidence type="ECO:0000313" key="11">
    <source>
        <dbReference type="Proteomes" id="UP001470230"/>
    </source>
</evidence>
<dbReference type="SUPFAM" id="SSF55729">
    <property type="entry name" value="Acyl-CoA N-acyltransferases (Nat)"/>
    <property type="match status" value="1"/>
</dbReference>
<name>A0ABR2GPD6_9EUKA</name>
<evidence type="ECO:0000256" key="6">
    <source>
        <dbReference type="ARBA" id="ARBA00022990"/>
    </source>
</evidence>
<evidence type="ECO:0000256" key="4">
    <source>
        <dbReference type="ARBA" id="ARBA00022771"/>
    </source>
</evidence>
<dbReference type="PANTHER" id="PTHR10615:SF161">
    <property type="entry name" value="HISTONE ACETYLTRANSFERASE KAT7"/>
    <property type="match status" value="1"/>
</dbReference>
<proteinExistence type="inferred from homology"/>
<evidence type="ECO:0000256" key="2">
    <source>
        <dbReference type="ARBA" id="ARBA00013184"/>
    </source>
</evidence>
<reference evidence="10 11" key="1">
    <citation type="submission" date="2024-04" db="EMBL/GenBank/DDBJ databases">
        <title>Tritrichomonas musculus Genome.</title>
        <authorList>
            <person name="Alves-Ferreira E."/>
            <person name="Grigg M."/>
            <person name="Lorenzi H."/>
            <person name="Galac M."/>
        </authorList>
    </citation>
    <scope>NUCLEOTIDE SEQUENCE [LARGE SCALE GENOMIC DNA]</scope>
    <source>
        <strain evidence="10 11">EAF2021</strain>
    </source>
</reference>
<dbReference type="Gene3D" id="3.40.630.30">
    <property type="match status" value="1"/>
</dbReference>
<organism evidence="10 11">
    <name type="scientific">Tritrichomonas musculus</name>
    <dbReference type="NCBI Taxonomy" id="1915356"/>
    <lineage>
        <taxon>Eukaryota</taxon>
        <taxon>Metamonada</taxon>
        <taxon>Parabasalia</taxon>
        <taxon>Tritrichomonadida</taxon>
        <taxon>Tritrichomonadidae</taxon>
        <taxon>Tritrichomonas</taxon>
    </lineage>
</organism>
<keyword evidence="3" id="KW-0808">Transferase</keyword>
<keyword evidence="4" id="KW-0479">Metal-binding</keyword>
<feature type="compositionally biased region" description="Low complexity" evidence="8">
    <location>
        <begin position="13"/>
        <end position="27"/>
    </location>
</feature>
<keyword evidence="11" id="KW-1185">Reference proteome</keyword>
<dbReference type="InterPro" id="IPR050603">
    <property type="entry name" value="MYST_HAT"/>
</dbReference>